<name>A0A1I0PGL9_9BACT</name>
<reference evidence="2 3" key="1">
    <citation type="submission" date="2016-10" db="EMBL/GenBank/DDBJ databases">
        <authorList>
            <person name="de Groot N.N."/>
        </authorList>
    </citation>
    <scope>NUCLEOTIDE SEQUENCE [LARGE SCALE GENOMIC DNA]</scope>
    <source>
        <strain evidence="2 3">TC2-24</strain>
    </source>
</reference>
<evidence type="ECO:0000256" key="1">
    <source>
        <dbReference type="SAM" id="SignalP"/>
    </source>
</evidence>
<dbReference type="AlphaFoldDB" id="A0A1I0PGL9"/>
<gene>
    <name evidence="2" type="ORF">SAMN04487850_1741</name>
</gene>
<evidence type="ECO:0000313" key="3">
    <source>
        <dbReference type="Proteomes" id="UP000199373"/>
    </source>
</evidence>
<feature type="signal peptide" evidence="1">
    <location>
        <begin position="1"/>
        <end position="26"/>
    </location>
</feature>
<accession>A0A1I0PGL9</accession>
<feature type="chain" id="PRO_5011721267" description="Outer membrane protein beta-barrel domain-containing protein" evidence="1">
    <location>
        <begin position="27"/>
        <end position="903"/>
    </location>
</feature>
<dbReference type="EMBL" id="FOIQ01000004">
    <property type="protein sequence ID" value="SEW13397.1"/>
    <property type="molecule type" value="Genomic_DNA"/>
</dbReference>
<dbReference type="Proteomes" id="UP000199373">
    <property type="component" value="Unassembled WGS sequence"/>
</dbReference>
<proteinExistence type="predicted"/>
<organism evidence="2 3">
    <name type="scientific">Prevotella aff. ruminicola Tc2-24</name>
    <dbReference type="NCBI Taxonomy" id="81582"/>
    <lineage>
        <taxon>Bacteria</taxon>
        <taxon>Pseudomonadati</taxon>
        <taxon>Bacteroidota</taxon>
        <taxon>Bacteroidia</taxon>
        <taxon>Bacteroidales</taxon>
        <taxon>Prevotellaceae</taxon>
        <taxon>Prevotella</taxon>
    </lineage>
</organism>
<evidence type="ECO:0008006" key="4">
    <source>
        <dbReference type="Google" id="ProtNLM"/>
    </source>
</evidence>
<keyword evidence="3" id="KW-1185">Reference proteome</keyword>
<evidence type="ECO:0000313" key="2">
    <source>
        <dbReference type="EMBL" id="SEW13397.1"/>
    </source>
</evidence>
<sequence length="903" mass="103679">MFFYRGMKYCCSLLLLLMSISSSAQKRNIELNGKIFDAFTRTGVEGTVVLLNEHDIPLDTVEAKATRDDARFKIYVPAEQATYQFKVSASGYKSQSLVYRIKHVARRFQIELPSLYLEKNDSDVYKSIGLEEVVVKGTKVRFTYRNDTLVYNASAFNIHSGSMLDALIRQLPGAELKQNGDIYVNGRKIDYLTLDGNDFFKGKNRIVLDNLPYYIVKELRVFEQDSEQNQFLDSHAARKDYIMDVRLKKEYATGYTINMGGGIGSGHRYLGRLFAMRKTHHSNWSVFGNTNNTNETQLPNYGGDWNPERAVEGLVSTRQLGTYLTINEKDRKWKETMSATAKWKKNDASIQQMKYEYHSLGNLVSNIANSDVSRLSGLDFFNRFILQKPFKLFTTAKIDYSKVKDVSCSLLEMNALNKNYDGHAEKHSLNSSASVTYTTQLPTGDNLNISIKGDYLRNRPNRDDEEYAVRYLLLDSTEIRNSSINKTRQESNYSFNGQYVMRFINNLLLSGQVTYEKRRTHADDIYKENSMTDLFNSRSFVNSANVYSTGLNLSYDYFHNQKSVRMSVYFPLEYTDERIRYNSLQLDTLARRRELHIKPSYFFELNNDGLHMESSYSVDVQSPEMSIILPVVNNFEALTTYIYNPGLKNSVEHIFNFLIAKSNSNTGRSFSAGVTLTARRNALGRKLTFNPEKGHYTIGSGNVNGNWRMSVGLGYHFDWGKQKKISTDIKSSFDYLRNVDYALSYYVPSDELSKVNTLLSDTKMVSFYRHKQLTLGTNVHFLWRKSMSKRTDFSGVSAFEYDYGCNVSYTIPQWGVDLSSDVKMFSRRGYTSASMNTDNFIWNVSVSKNVIKNKLNVKLVGFDILRNLSNYKFVVDAQGYTETIHNTAPSYVMLQALFMLSKK</sequence>
<protein>
    <recommendedName>
        <fullName evidence="4">Outer membrane protein beta-barrel domain-containing protein</fullName>
    </recommendedName>
</protein>
<keyword evidence="1" id="KW-0732">Signal</keyword>